<accession>A0ACC2DVA3</accession>
<organism evidence="1 2">
    <name type="scientific">Diphasiastrum complanatum</name>
    <name type="common">Issler's clubmoss</name>
    <name type="synonym">Lycopodium complanatum</name>
    <dbReference type="NCBI Taxonomy" id="34168"/>
    <lineage>
        <taxon>Eukaryota</taxon>
        <taxon>Viridiplantae</taxon>
        <taxon>Streptophyta</taxon>
        <taxon>Embryophyta</taxon>
        <taxon>Tracheophyta</taxon>
        <taxon>Lycopodiopsida</taxon>
        <taxon>Lycopodiales</taxon>
        <taxon>Lycopodiaceae</taxon>
        <taxon>Lycopodioideae</taxon>
        <taxon>Diphasiastrum</taxon>
    </lineage>
</organism>
<sequence length="670" mass="74359">MKYSFSYCVQPRWTTLSIQQPFFFVLLLLSSPWVWAQQSNPLPCSDLGRICTAYIQYLLPSSSSVEDVQNLFNVKPDAITAESSSAYTAKAPYKQSLIVKVQCSCSPEKKYFAYTSYDTTANGTTFDSIVNNAYEGFAWSDHYNATQTFPQNTPVPLSILCGCSNVDWNYLLSHVVTQDDTLLLLAQRFNSDVASIQAVNNVKNDLIYTGVVYFIPINSVDGQVGGPSGPSTNNTPPSKGTSFQGPHGGVPMKIIVGSVVGALLIMVVLVVVYVRSKVLANQQKGSLGDKKSLSKVQNNYTNFIFGSFSSCIGDKSNHERTSMDILIRPSSLRKDLMNNVFDVEKPVVFTYEEVYEATDNFKEERLLGQGGYGSVFLGVLRDQEVAIKRMKATSTKEFLAELNILCKVHHTNLVELIGYCTSEDYLFLVYEYAENRALSDHLHDPVAKGFTPLTWNARVQVALDSARGLEYIHDHTKEHYVHRDVKSNNILLDSNFRAKVADFGLAKLVEKTVDGELPATRVVGTFGYLAPEYLRGGQATSKSDVYAFGVVLFELVTGREAISKSKVMTYSAPERRSIIPIMLAALKDSTPSDINPLQNIVDPSFEAMYPVDSLYKMATLAKQCVEEDPLLRPDMKQIVFTLSQILFSSIEWEATLAGTSQVFSGIFQGR</sequence>
<comment type="caution">
    <text evidence="1">The sequence shown here is derived from an EMBL/GenBank/DDBJ whole genome shotgun (WGS) entry which is preliminary data.</text>
</comment>
<proteinExistence type="predicted"/>
<protein>
    <submittedName>
        <fullName evidence="1">Uncharacterized protein</fullName>
    </submittedName>
</protein>
<name>A0ACC2DVA3_DIPCM</name>
<gene>
    <name evidence="1" type="ORF">O6H91_04G016200</name>
</gene>
<reference evidence="2" key="1">
    <citation type="journal article" date="2024" name="Proc. Natl. Acad. Sci. U.S.A.">
        <title>Extraordinary preservation of gene collinearity over three hundred million years revealed in homosporous lycophytes.</title>
        <authorList>
            <person name="Li C."/>
            <person name="Wickell D."/>
            <person name="Kuo L.Y."/>
            <person name="Chen X."/>
            <person name="Nie B."/>
            <person name="Liao X."/>
            <person name="Peng D."/>
            <person name="Ji J."/>
            <person name="Jenkins J."/>
            <person name="Williams M."/>
            <person name="Shu S."/>
            <person name="Plott C."/>
            <person name="Barry K."/>
            <person name="Rajasekar S."/>
            <person name="Grimwood J."/>
            <person name="Han X."/>
            <person name="Sun S."/>
            <person name="Hou Z."/>
            <person name="He W."/>
            <person name="Dai G."/>
            <person name="Sun C."/>
            <person name="Schmutz J."/>
            <person name="Leebens-Mack J.H."/>
            <person name="Li F.W."/>
            <person name="Wang L."/>
        </authorList>
    </citation>
    <scope>NUCLEOTIDE SEQUENCE [LARGE SCALE GENOMIC DNA]</scope>
    <source>
        <strain evidence="2">cv. PW_Plant_1</strain>
    </source>
</reference>
<evidence type="ECO:0000313" key="2">
    <source>
        <dbReference type="Proteomes" id="UP001162992"/>
    </source>
</evidence>
<dbReference type="Proteomes" id="UP001162992">
    <property type="component" value="Chromosome 4"/>
</dbReference>
<dbReference type="EMBL" id="CM055095">
    <property type="protein sequence ID" value="KAJ7557927.1"/>
    <property type="molecule type" value="Genomic_DNA"/>
</dbReference>
<evidence type="ECO:0000313" key="1">
    <source>
        <dbReference type="EMBL" id="KAJ7557927.1"/>
    </source>
</evidence>
<keyword evidence="2" id="KW-1185">Reference proteome</keyword>